<dbReference type="PANTHER" id="PTHR43869">
    <property type="entry name" value="GLYCINE BETAINE/PROLINE BETAINE TRANSPORT SYSTEM ATP-BINDING PROTEIN PROV"/>
    <property type="match status" value="1"/>
</dbReference>
<keyword evidence="8" id="KW-0472">Membrane</keyword>
<keyword evidence="4 8" id="KW-0067">ATP-binding</keyword>
<dbReference type="OrthoDB" id="9802264at2"/>
<feature type="domain" description="CBS" evidence="10">
    <location>
        <begin position="279"/>
        <end position="336"/>
    </location>
</feature>
<dbReference type="SUPFAM" id="SSF52540">
    <property type="entry name" value="P-loop containing nucleoside triphosphate hydrolases"/>
    <property type="match status" value="1"/>
</dbReference>
<dbReference type="SUPFAM" id="SSF54631">
    <property type="entry name" value="CBS-domain pair"/>
    <property type="match status" value="1"/>
</dbReference>
<evidence type="ECO:0000256" key="3">
    <source>
        <dbReference type="ARBA" id="ARBA00022741"/>
    </source>
</evidence>
<keyword evidence="3 8" id="KW-0547">Nucleotide-binding</keyword>
<dbReference type="Proteomes" id="UP000001661">
    <property type="component" value="Chromosome"/>
</dbReference>
<dbReference type="eggNOG" id="COG0517">
    <property type="taxonomic scope" value="Bacteria"/>
</dbReference>
<dbReference type="GO" id="GO:0006865">
    <property type="term" value="P:amino acid transport"/>
    <property type="evidence" value="ECO:0007669"/>
    <property type="project" value="UniProtKB-UniRule"/>
</dbReference>
<keyword evidence="11" id="KW-0378">Hydrolase</keyword>
<dbReference type="RefSeq" id="WP_013277426.1">
    <property type="nucleotide sequence ID" value="NC_014378.1"/>
</dbReference>
<reference evidence="11 12" key="1">
    <citation type="journal article" date="2010" name="Stand. Genomic Sci.">
        <title>Complete genome sequence of Acetohalobium arabaticum type strain (Z-7288).</title>
        <authorList>
            <person name="Sikorski J."/>
            <person name="Lapidus A."/>
            <person name="Chertkov O."/>
            <person name="Lucas S."/>
            <person name="Copeland A."/>
            <person name="Glavina Del Rio T."/>
            <person name="Nolan M."/>
            <person name="Tice H."/>
            <person name="Cheng J.F."/>
            <person name="Han C."/>
            <person name="Brambilla E."/>
            <person name="Pitluck S."/>
            <person name="Liolios K."/>
            <person name="Ivanova N."/>
            <person name="Mavromatis K."/>
            <person name="Mikhailova N."/>
            <person name="Pati A."/>
            <person name="Bruce D."/>
            <person name="Detter C."/>
            <person name="Tapia R."/>
            <person name="Goodwin L."/>
            <person name="Chen A."/>
            <person name="Palaniappan K."/>
            <person name="Land M."/>
            <person name="Hauser L."/>
            <person name="Chang Y.J."/>
            <person name="Jeffries C.D."/>
            <person name="Rohde M."/>
            <person name="Goker M."/>
            <person name="Spring S."/>
            <person name="Woyke T."/>
            <person name="Bristow J."/>
            <person name="Eisen J.A."/>
            <person name="Markowitz V."/>
            <person name="Hugenholtz P."/>
            <person name="Kyrpides N.C."/>
            <person name="Klenk H.P."/>
        </authorList>
    </citation>
    <scope>NUCLEOTIDE SEQUENCE [LARGE SCALE GENOMIC DNA]</scope>
    <source>
        <strain evidence="12">ATCC 49924 / DSM 5501 / Z-7288</strain>
    </source>
</reference>
<accession>D9QUS1</accession>
<sequence length="394" mass="44411">MKEIEVNNLSKIFGNNPQEGIELLKEGYSKDEILEKTGLTVGVNDVSFKVNTEEIFVIMGLSGSGKSTLLRCLNRLIEPTAGELKLKDQNLMDLDQQSLRQMRRDKFGMVFQNFALFPNRTVLENAEFGLEIQDVPKEEREVQAKEALKRVGLDGWEDQYPEQLSGGMQQRVGLARALAVDPEILLMDEPFSALDPLIKKEMQDELLDIYQDLDKTILFITHDLDEALKLGDRIAIMNDGKIVQIGTPEEILTDAENDYVKEFVQDVNRSRILTAEDIMTKPLALLYDQDGPHTAMHKMRQNEISSIFVVDKERKLKGIVEIEDAVEGVNKGQKDLEGIMKETPTTNPDENLDELFSEIADLDIPLPVINDEGKLLGLIIKSNVLANLASEERV</sequence>
<dbReference type="PROSITE" id="PS51371">
    <property type="entry name" value="CBS"/>
    <property type="match status" value="1"/>
</dbReference>
<organism evidence="11 12">
    <name type="scientific">Acetohalobium arabaticum (strain ATCC 49924 / DSM 5501 / Z-7288)</name>
    <dbReference type="NCBI Taxonomy" id="574087"/>
    <lineage>
        <taxon>Bacteria</taxon>
        <taxon>Bacillati</taxon>
        <taxon>Bacillota</taxon>
        <taxon>Clostridia</taxon>
        <taxon>Halanaerobiales</taxon>
        <taxon>Halobacteroidaceae</taxon>
        <taxon>Acetohalobium</taxon>
    </lineage>
</organism>
<dbReference type="STRING" id="574087.Acear_0434"/>
<dbReference type="GO" id="GO:0005886">
    <property type="term" value="C:plasma membrane"/>
    <property type="evidence" value="ECO:0007669"/>
    <property type="project" value="UniProtKB-SubCell"/>
</dbReference>
<evidence type="ECO:0000256" key="6">
    <source>
        <dbReference type="ARBA" id="ARBA00023122"/>
    </source>
</evidence>
<dbReference type="InterPro" id="IPR000644">
    <property type="entry name" value="CBS_dom"/>
</dbReference>
<evidence type="ECO:0000313" key="12">
    <source>
        <dbReference type="Proteomes" id="UP000001661"/>
    </source>
</evidence>
<evidence type="ECO:0000256" key="7">
    <source>
        <dbReference type="PROSITE-ProRule" id="PRU00703"/>
    </source>
</evidence>
<dbReference type="eggNOG" id="COG4175">
    <property type="taxonomic scope" value="Bacteria"/>
</dbReference>
<dbReference type="GO" id="GO:0031460">
    <property type="term" value="P:glycine betaine transport"/>
    <property type="evidence" value="ECO:0007669"/>
    <property type="project" value="InterPro"/>
</dbReference>
<dbReference type="FunFam" id="3.40.50.300:FF:000201">
    <property type="entry name" value="Glycine betaine/L-proline ABC transporter ATP-binding protein"/>
    <property type="match status" value="1"/>
</dbReference>
<dbReference type="PANTHER" id="PTHR43869:SF1">
    <property type="entry name" value="GLYCINE BETAINE_PROLINE BETAINE TRANSPORT SYSTEM ATP-BINDING PROTEIN PROV"/>
    <property type="match status" value="1"/>
</dbReference>
<evidence type="ECO:0000256" key="5">
    <source>
        <dbReference type="ARBA" id="ARBA00022970"/>
    </source>
</evidence>
<evidence type="ECO:0000256" key="2">
    <source>
        <dbReference type="ARBA" id="ARBA00022448"/>
    </source>
</evidence>
<dbReference type="InterPro" id="IPR003439">
    <property type="entry name" value="ABC_transporter-like_ATP-bd"/>
</dbReference>
<dbReference type="GO" id="GO:0006970">
    <property type="term" value="P:response to osmotic stress"/>
    <property type="evidence" value="ECO:0007669"/>
    <property type="project" value="UniProtKB-ARBA"/>
</dbReference>
<dbReference type="KEGG" id="aar:Acear_0434"/>
<proteinExistence type="inferred from homology"/>
<evidence type="ECO:0000256" key="8">
    <source>
        <dbReference type="RuleBase" id="RU369116"/>
    </source>
</evidence>
<dbReference type="SMART" id="SM00116">
    <property type="entry name" value="CBS"/>
    <property type="match status" value="2"/>
</dbReference>
<comment type="subcellular location">
    <subcellularLocation>
        <location evidence="8">Cell inner membrane</location>
        <topology evidence="8">Peripheral membrane protein</topology>
    </subcellularLocation>
</comment>
<dbReference type="PROSITE" id="PS00211">
    <property type="entry name" value="ABC_TRANSPORTER_1"/>
    <property type="match status" value="1"/>
</dbReference>
<dbReference type="PROSITE" id="PS50893">
    <property type="entry name" value="ABC_TRANSPORTER_2"/>
    <property type="match status" value="1"/>
</dbReference>
<name>D9QUS1_ACEAZ</name>
<evidence type="ECO:0000259" key="9">
    <source>
        <dbReference type="PROSITE" id="PS50893"/>
    </source>
</evidence>
<dbReference type="EC" id="7.6.2.9" evidence="8"/>
<dbReference type="GO" id="GO:0016887">
    <property type="term" value="F:ATP hydrolysis activity"/>
    <property type="evidence" value="ECO:0007669"/>
    <property type="project" value="UniProtKB-UniRule"/>
</dbReference>
<comment type="catalytic activity">
    <reaction evidence="8">
        <text>a quaternary ammonium(out) + ATP + H2O = a quaternary ammonium(in) + ADP + phosphate + H(+)</text>
        <dbReference type="Rhea" id="RHEA:11036"/>
        <dbReference type="ChEBI" id="CHEBI:15377"/>
        <dbReference type="ChEBI" id="CHEBI:15378"/>
        <dbReference type="ChEBI" id="CHEBI:30616"/>
        <dbReference type="ChEBI" id="CHEBI:35267"/>
        <dbReference type="ChEBI" id="CHEBI:43474"/>
        <dbReference type="ChEBI" id="CHEBI:456216"/>
    </reaction>
</comment>
<dbReference type="HOGENOM" id="CLU_000604_2_2_9"/>
<keyword evidence="12" id="KW-1185">Reference proteome</keyword>
<dbReference type="EMBL" id="CP002105">
    <property type="protein sequence ID" value="ADL11980.1"/>
    <property type="molecule type" value="Genomic_DNA"/>
</dbReference>
<dbReference type="InterPro" id="IPR017871">
    <property type="entry name" value="ABC_transporter-like_CS"/>
</dbReference>
<dbReference type="CDD" id="cd03294">
    <property type="entry name" value="ABC_Pro_Gly_Betaine"/>
    <property type="match status" value="1"/>
</dbReference>
<gene>
    <name evidence="11" type="ordered locus">Acear_0434</name>
</gene>
<comment type="subunit">
    <text evidence="8">The complex is probably composed of two ATP-binding proteins, two transmembrane proteins and a solute-binding protein.</text>
</comment>
<dbReference type="Pfam" id="PF00005">
    <property type="entry name" value="ABC_tran"/>
    <property type="match status" value="1"/>
</dbReference>
<dbReference type="InterPro" id="IPR027417">
    <property type="entry name" value="P-loop_NTPase"/>
</dbReference>
<keyword evidence="6 7" id="KW-0129">CBS domain</keyword>
<dbReference type="InterPro" id="IPR005892">
    <property type="entry name" value="Gly-betaine_transp_ATP-bd"/>
</dbReference>
<dbReference type="Gene3D" id="3.10.580.10">
    <property type="entry name" value="CBS-domain"/>
    <property type="match status" value="1"/>
</dbReference>
<feature type="domain" description="ABC transporter" evidence="9">
    <location>
        <begin position="28"/>
        <end position="264"/>
    </location>
</feature>
<dbReference type="InterPro" id="IPR046342">
    <property type="entry name" value="CBS_dom_sf"/>
</dbReference>
<dbReference type="GO" id="GO:0015418">
    <property type="term" value="F:ABC-type quaternary ammonium compound transporting activity"/>
    <property type="evidence" value="ECO:0007669"/>
    <property type="project" value="UniProtKB-EC"/>
</dbReference>
<comment type="similarity">
    <text evidence="1 8">Belongs to the ABC transporter superfamily.</text>
</comment>
<evidence type="ECO:0000259" key="10">
    <source>
        <dbReference type="PROSITE" id="PS51371"/>
    </source>
</evidence>
<dbReference type="InterPro" id="IPR003593">
    <property type="entry name" value="AAA+_ATPase"/>
</dbReference>
<evidence type="ECO:0000313" key="11">
    <source>
        <dbReference type="EMBL" id="ADL11980.1"/>
    </source>
</evidence>
<dbReference type="Pfam" id="PF00571">
    <property type="entry name" value="CBS"/>
    <property type="match status" value="2"/>
</dbReference>
<evidence type="ECO:0000256" key="1">
    <source>
        <dbReference type="ARBA" id="ARBA00005417"/>
    </source>
</evidence>
<keyword evidence="2 8" id="KW-0813">Transport</keyword>
<keyword evidence="8" id="KW-0997">Cell inner membrane</keyword>
<dbReference type="SMART" id="SM00382">
    <property type="entry name" value="AAA"/>
    <property type="match status" value="1"/>
</dbReference>
<keyword evidence="8" id="KW-1003">Cell membrane</keyword>
<dbReference type="GO" id="GO:0005524">
    <property type="term" value="F:ATP binding"/>
    <property type="evidence" value="ECO:0007669"/>
    <property type="project" value="UniProtKB-UniRule"/>
</dbReference>
<evidence type="ECO:0000256" key="4">
    <source>
        <dbReference type="ARBA" id="ARBA00022840"/>
    </source>
</evidence>
<dbReference type="AlphaFoldDB" id="D9QUS1"/>
<keyword evidence="5" id="KW-0029">Amino-acid transport</keyword>
<protein>
    <recommendedName>
        <fullName evidence="8">Quaternary amine transport ATP-binding protein</fullName>
        <ecNumber evidence="8">7.6.2.9</ecNumber>
    </recommendedName>
</protein>
<dbReference type="InterPro" id="IPR051921">
    <property type="entry name" value="ABC_osmolyte_uptake_ATP-bind"/>
</dbReference>
<dbReference type="Gene3D" id="3.40.50.300">
    <property type="entry name" value="P-loop containing nucleotide triphosphate hydrolases"/>
    <property type="match status" value="1"/>
</dbReference>
<dbReference type="NCBIfam" id="TIGR01186">
    <property type="entry name" value="proV"/>
    <property type="match status" value="1"/>
</dbReference>